<name>A0A562LV79_9GAMM</name>
<reference evidence="4 5" key="1">
    <citation type="journal article" date="2015" name="Stand. Genomic Sci.">
        <title>Genomic Encyclopedia of Bacterial and Archaeal Type Strains, Phase III: the genomes of soil and plant-associated and newly described type strains.</title>
        <authorList>
            <person name="Whitman W.B."/>
            <person name="Woyke T."/>
            <person name="Klenk H.P."/>
            <person name="Zhou Y."/>
            <person name="Lilburn T.G."/>
            <person name="Beck B.J."/>
            <person name="De Vos P."/>
            <person name="Vandamme P."/>
            <person name="Eisen J.A."/>
            <person name="Garrity G."/>
            <person name="Hugenholtz P."/>
            <person name="Kyrpides N.C."/>
        </authorList>
    </citation>
    <scope>NUCLEOTIDE SEQUENCE [LARGE SCALE GENOMIC DNA]</scope>
    <source>
        <strain evidence="4 5">CGMCC 1.10136</strain>
    </source>
</reference>
<gene>
    <name evidence="4" type="ORF">IP93_01447</name>
</gene>
<dbReference type="Pfam" id="PF02230">
    <property type="entry name" value="Abhydrolase_2"/>
    <property type="match status" value="1"/>
</dbReference>
<proteinExistence type="inferred from homology"/>
<comment type="caution">
    <text evidence="4">The sequence shown here is derived from an EMBL/GenBank/DDBJ whole genome shotgun (WGS) entry which is preliminary data.</text>
</comment>
<sequence>MMTMPTMSELIRDTDTGLAWRVVQPAPTTPTALLVLLHGVGGNETQLAHLAATAGKDVLVVLPQGRLAFGPGQFGWFRVAFTPNGPQIQPEEAEASRTALIRWVERLQREHGIAPARTVIAGFSQGGIMSASVGLTAPERVAGFGVLSGRILPELETLLAPAESLRNVRGFIGHGMHDGKLPVAWAERADAWLTQLGVEHATRLYPIDHTISPAMQADFEAWYHSLLGKV</sequence>
<protein>
    <submittedName>
        <fullName evidence="4">Phospholipase/carboxylesterase</fullName>
    </submittedName>
</protein>
<keyword evidence="2" id="KW-0378">Hydrolase</keyword>
<dbReference type="Gene3D" id="3.40.50.1820">
    <property type="entry name" value="alpha/beta hydrolase"/>
    <property type="match status" value="1"/>
</dbReference>
<organism evidence="4 5">
    <name type="scientific">Aerolutibacter ruishenii</name>
    <dbReference type="NCBI Taxonomy" id="686800"/>
    <lineage>
        <taxon>Bacteria</taxon>
        <taxon>Pseudomonadati</taxon>
        <taxon>Pseudomonadota</taxon>
        <taxon>Gammaproteobacteria</taxon>
        <taxon>Lysobacterales</taxon>
        <taxon>Lysobacteraceae</taxon>
        <taxon>Aerolutibacter</taxon>
    </lineage>
</organism>
<dbReference type="PANTHER" id="PTHR10655">
    <property type="entry name" value="LYSOPHOSPHOLIPASE-RELATED"/>
    <property type="match status" value="1"/>
</dbReference>
<dbReference type="GO" id="GO:0016787">
    <property type="term" value="F:hydrolase activity"/>
    <property type="evidence" value="ECO:0007669"/>
    <property type="project" value="UniProtKB-KW"/>
</dbReference>
<feature type="domain" description="Phospholipase/carboxylesterase/thioesterase" evidence="3">
    <location>
        <begin position="22"/>
        <end position="215"/>
    </location>
</feature>
<dbReference type="SUPFAM" id="SSF53474">
    <property type="entry name" value="alpha/beta-Hydrolases"/>
    <property type="match status" value="1"/>
</dbReference>
<evidence type="ECO:0000259" key="3">
    <source>
        <dbReference type="Pfam" id="PF02230"/>
    </source>
</evidence>
<dbReference type="PANTHER" id="PTHR10655:SF17">
    <property type="entry name" value="LYSOPHOSPHOLIPASE-LIKE PROTEIN 1"/>
    <property type="match status" value="1"/>
</dbReference>
<keyword evidence="5" id="KW-1185">Reference proteome</keyword>
<evidence type="ECO:0000313" key="5">
    <source>
        <dbReference type="Proteomes" id="UP000316471"/>
    </source>
</evidence>
<comment type="similarity">
    <text evidence="1">Belongs to the AB hydrolase superfamily. AB hydrolase 2 family.</text>
</comment>
<evidence type="ECO:0000256" key="2">
    <source>
        <dbReference type="ARBA" id="ARBA00022801"/>
    </source>
</evidence>
<dbReference type="Proteomes" id="UP000316471">
    <property type="component" value="Unassembled WGS sequence"/>
</dbReference>
<dbReference type="InterPro" id="IPR050565">
    <property type="entry name" value="LYPA1-2/EST-like"/>
</dbReference>
<dbReference type="InterPro" id="IPR029058">
    <property type="entry name" value="AB_hydrolase_fold"/>
</dbReference>
<evidence type="ECO:0000313" key="4">
    <source>
        <dbReference type="EMBL" id="TWI11550.1"/>
    </source>
</evidence>
<dbReference type="EMBL" id="VLKP01000005">
    <property type="protein sequence ID" value="TWI11550.1"/>
    <property type="molecule type" value="Genomic_DNA"/>
</dbReference>
<dbReference type="AlphaFoldDB" id="A0A562LV79"/>
<dbReference type="InterPro" id="IPR003140">
    <property type="entry name" value="PLipase/COase/thioEstase"/>
</dbReference>
<accession>A0A562LV79</accession>
<evidence type="ECO:0000256" key="1">
    <source>
        <dbReference type="ARBA" id="ARBA00006499"/>
    </source>
</evidence>